<dbReference type="GO" id="GO:0045944">
    <property type="term" value="P:positive regulation of transcription by RNA polymerase II"/>
    <property type="evidence" value="ECO:0007669"/>
    <property type="project" value="TreeGrafter"/>
</dbReference>
<keyword evidence="4" id="KW-0862">Zinc</keyword>
<dbReference type="OrthoDB" id="515401at2759"/>
<accession>A0A367IWD5</accession>
<comment type="caution">
    <text evidence="10">The sequence shown here is derived from an EMBL/GenBank/DDBJ whole genome shotgun (WGS) entry which is preliminary data.</text>
</comment>
<sequence length="239" mass="27287">MVSSMNFQQTKIRKRCLTRCVECQSSFRPHVWGRESGKGPVCDQCSSGNVIIKDYVYGESFDLNNEKSTELIVCANCQATTTPLWRRDASGNTICNACGLYYKLHHVHRPATMMRTEIKRRKRCPSNDKKQQKTRKMSFDSDKSEEDHRLTLPPIKTHYPTCIHQPSMESLYAQRQELQKEISRLSKLLSNTVARLSDIDSAMTHHSTHHEEQVASSLLSLTANHSPTRLPSISLAIPR</sequence>
<dbReference type="Pfam" id="PF00320">
    <property type="entry name" value="GATA"/>
    <property type="match status" value="1"/>
</dbReference>
<dbReference type="SUPFAM" id="SSF57716">
    <property type="entry name" value="Glucocorticoid receptor-like (DNA-binding domain)"/>
    <property type="match status" value="1"/>
</dbReference>
<gene>
    <name evidence="10" type="primary">CIR1_5</name>
    <name evidence="10" type="ORF">CU098_007275</name>
</gene>
<dbReference type="CDD" id="cd00202">
    <property type="entry name" value="ZnF_GATA"/>
    <property type="match status" value="1"/>
</dbReference>
<organism evidence="10 11">
    <name type="scientific">Rhizopus stolonifer</name>
    <name type="common">Rhizopus nigricans</name>
    <dbReference type="NCBI Taxonomy" id="4846"/>
    <lineage>
        <taxon>Eukaryota</taxon>
        <taxon>Fungi</taxon>
        <taxon>Fungi incertae sedis</taxon>
        <taxon>Mucoromycota</taxon>
        <taxon>Mucoromycotina</taxon>
        <taxon>Mucoromycetes</taxon>
        <taxon>Mucorales</taxon>
        <taxon>Mucorineae</taxon>
        <taxon>Rhizopodaceae</taxon>
        <taxon>Rhizopus</taxon>
    </lineage>
</organism>
<dbReference type="InterPro" id="IPR013088">
    <property type="entry name" value="Znf_NHR/GATA"/>
</dbReference>
<name>A0A367IWD5_RHIST</name>
<proteinExistence type="predicted"/>
<feature type="region of interest" description="Disordered" evidence="8">
    <location>
        <begin position="119"/>
        <end position="148"/>
    </location>
</feature>
<dbReference type="InterPro" id="IPR000679">
    <property type="entry name" value="Znf_GATA"/>
</dbReference>
<dbReference type="PANTHER" id="PTHR10071">
    <property type="entry name" value="TRANSCRIPTION FACTOR GATA FAMILY MEMBER"/>
    <property type="match status" value="1"/>
</dbReference>
<dbReference type="GO" id="GO:0005634">
    <property type="term" value="C:nucleus"/>
    <property type="evidence" value="ECO:0007669"/>
    <property type="project" value="UniProtKB-SubCell"/>
</dbReference>
<dbReference type="SMART" id="SM00401">
    <property type="entry name" value="ZnF_GATA"/>
    <property type="match status" value="1"/>
</dbReference>
<feature type="compositionally biased region" description="Basic and acidic residues" evidence="8">
    <location>
        <begin position="125"/>
        <end position="148"/>
    </location>
</feature>
<dbReference type="InterPro" id="IPR039355">
    <property type="entry name" value="Transcription_factor_GATA"/>
</dbReference>
<dbReference type="EMBL" id="PJQM01005279">
    <property type="protein sequence ID" value="RCH81987.1"/>
    <property type="molecule type" value="Genomic_DNA"/>
</dbReference>
<keyword evidence="7" id="KW-0175">Coiled coil</keyword>
<dbReference type="Gene3D" id="3.30.50.10">
    <property type="entry name" value="Erythroid Transcription Factor GATA-1, subunit A"/>
    <property type="match status" value="1"/>
</dbReference>
<evidence type="ECO:0000256" key="7">
    <source>
        <dbReference type="SAM" id="Coils"/>
    </source>
</evidence>
<protein>
    <submittedName>
        <fullName evidence="10">Putative electron transfer flavoprotein subunit</fullName>
    </submittedName>
</protein>
<evidence type="ECO:0000256" key="4">
    <source>
        <dbReference type="ARBA" id="ARBA00022833"/>
    </source>
</evidence>
<keyword evidence="2" id="KW-0479">Metal-binding</keyword>
<dbReference type="GO" id="GO:0000978">
    <property type="term" value="F:RNA polymerase II cis-regulatory region sequence-specific DNA binding"/>
    <property type="evidence" value="ECO:0007669"/>
    <property type="project" value="TreeGrafter"/>
</dbReference>
<evidence type="ECO:0000256" key="2">
    <source>
        <dbReference type="ARBA" id="ARBA00022723"/>
    </source>
</evidence>
<feature type="domain" description="GATA-type" evidence="9">
    <location>
        <begin position="68"/>
        <end position="121"/>
    </location>
</feature>
<dbReference type="PROSITE" id="PS50114">
    <property type="entry name" value="GATA_ZN_FINGER_2"/>
    <property type="match status" value="1"/>
</dbReference>
<reference evidence="10 11" key="1">
    <citation type="journal article" date="2018" name="G3 (Bethesda)">
        <title>Phylogenetic and Phylogenomic Definition of Rhizopus Species.</title>
        <authorList>
            <person name="Gryganskyi A.P."/>
            <person name="Golan J."/>
            <person name="Dolatabadi S."/>
            <person name="Mondo S."/>
            <person name="Robb S."/>
            <person name="Idnurm A."/>
            <person name="Muszewska A."/>
            <person name="Steczkiewicz K."/>
            <person name="Masonjones S."/>
            <person name="Liao H.L."/>
            <person name="Gajdeczka M.T."/>
            <person name="Anike F."/>
            <person name="Vuek A."/>
            <person name="Anishchenko I.M."/>
            <person name="Voigt K."/>
            <person name="de Hoog G.S."/>
            <person name="Smith M.E."/>
            <person name="Heitman J."/>
            <person name="Vilgalys R."/>
            <person name="Stajich J.E."/>
        </authorList>
    </citation>
    <scope>NUCLEOTIDE SEQUENCE [LARGE SCALE GENOMIC DNA]</scope>
    <source>
        <strain evidence="10 11">LSU 92-RS-03</strain>
    </source>
</reference>
<evidence type="ECO:0000256" key="3">
    <source>
        <dbReference type="ARBA" id="ARBA00022771"/>
    </source>
</evidence>
<dbReference type="PANTHER" id="PTHR10071:SF281">
    <property type="entry name" value="BOX A-BINDING FACTOR-RELATED"/>
    <property type="match status" value="1"/>
</dbReference>
<evidence type="ECO:0000256" key="6">
    <source>
        <dbReference type="PROSITE-ProRule" id="PRU00094"/>
    </source>
</evidence>
<evidence type="ECO:0000313" key="11">
    <source>
        <dbReference type="Proteomes" id="UP000253551"/>
    </source>
</evidence>
<dbReference type="GO" id="GO:0008270">
    <property type="term" value="F:zinc ion binding"/>
    <property type="evidence" value="ECO:0007669"/>
    <property type="project" value="UniProtKB-KW"/>
</dbReference>
<dbReference type="STRING" id="4846.A0A367IWD5"/>
<feature type="coiled-coil region" evidence="7">
    <location>
        <begin position="168"/>
        <end position="195"/>
    </location>
</feature>
<keyword evidence="5" id="KW-0539">Nucleus</keyword>
<keyword evidence="11" id="KW-1185">Reference proteome</keyword>
<evidence type="ECO:0000256" key="5">
    <source>
        <dbReference type="ARBA" id="ARBA00023242"/>
    </source>
</evidence>
<dbReference type="PRINTS" id="PR00619">
    <property type="entry name" value="GATAZNFINGER"/>
</dbReference>
<dbReference type="AlphaFoldDB" id="A0A367IWD5"/>
<evidence type="ECO:0000256" key="1">
    <source>
        <dbReference type="ARBA" id="ARBA00004123"/>
    </source>
</evidence>
<evidence type="ECO:0000256" key="8">
    <source>
        <dbReference type="SAM" id="MobiDB-lite"/>
    </source>
</evidence>
<comment type="subcellular location">
    <subcellularLocation>
        <location evidence="1">Nucleus</location>
    </subcellularLocation>
</comment>
<dbReference type="Proteomes" id="UP000253551">
    <property type="component" value="Unassembled WGS sequence"/>
</dbReference>
<dbReference type="PROSITE" id="PS00344">
    <property type="entry name" value="GATA_ZN_FINGER_1"/>
    <property type="match status" value="1"/>
</dbReference>
<dbReference type="GO" id="GO:0000981">
    <property type="term" value="F:DNA-binding transcription factor activity, RNA polymerase II-specific"/>
    <property type="evidence" value="ECO:0007669"/>
    <property type="project" value="TreeGrafter"/>
</dbReference>
<evidence type="ECO:0000313" key="10">
    <source>
        <dbReference type="EMBL" id="RCH81987.1"/>
    </source>
</evidence>
<evidence type="ECO:0000259" key="9">
    <source>
        <dbReference type="PROSITE" id="PS50114"/>
    </source>
</evidence>
<dbReference type="GO" id="GO:0000122">
    <property type="term" value="P:negative regulation of transcription by RNA polymerase II"/>
    <property type="evidence" value="ECO:0007669"/>
    <property type="project" value="TreeGrafter"/>
</dbReference>
<keyword evidence="3 6" id="KW-0863">Zinc-finger</keyword>